<feature type="region of interest" description="Disordered" evidence="1">
    <location>
        <begin position="432"/>
        <end position="477"/>
    </location>
</feature>
<feature type="compositionally biased region" description="Low complexity" evidence="1">
    <location>
        <begin position="367"/>
        <end position="380"/>
    </location>
</feature>
<protein>
    <submittedName>
        <fullName evidence="2">Uncharacterized protein</fullName>
    </submittedName>
</protein>
<feature type="region of interest" description="Disordered" evidence="1">
    <location>
        <begin position="367"/>
        <end position="391"/>
    </location>
</feature>
<evidence type="ECO:0000313" key="2">
    <source>
        <dbReference type="EMBL" id="CAH0364471.1"/>
    </source>
</evidence>
<accession>A0A8J2SBJ0</accession>
<dbReference type="AlphaFoldDB" id="A0A8J2SBJ0"/>
<evidence type="ECO:0000313" key="3">
    <source>
        <dbReference type="Proteomes" id="UP000789595"/>
    </source>
</evidence>
<proteinExistence type="predicted"/>
<name>A0A8J2SBJ0_9STRA</name>
<evidence type="ECO:0000256" key="1">
    <source>
        <dbReference type="SAM" id="MobiDB-lite"/>
    </source>
</evidence>
<feature type="compositionally biased region" description="Basic and acidic residues" evidence="1">
    <location>
        <begin position="381"/>
        <end position="391"/>
    </location>
</feature>
<organism evidence="2 3">
    <name type="scientific">Pelagomonas calceolata</name>
    <dbReference type="NCBI Taxonomy" id="35677"/>
    <lineage>
        <taxon>Eukaryota</taxon>
        <taxon>Sar</taxon>
        <taxon>Stramenopiles</taxon>
        <taxon>Ochrophyta</taxon>
        <taxon>Pelagophyceae</taxon>
        <taxon>Pelagomonadales</taxon>
        <taxon>Pelagomonadaceae</taxon>
        <taxon>Pelagomonas</taxon>
    </lineage>
</organism>
<gene>
    <name evidence="2" type="ORF">PECAL_1P08340</name>
</gene>
<feature type="region of interest" description="Disordered" evidence="1">
    <location>
        <begin position="31"/>
        <end position="54"/>
    </location>
</feature>
<feature type="compositionally biased region" description="Polar residues" evidence="1">
    <location>
        <begin position="43"/>
        <end position="54"/>
    </location>
</feature>
<sequence>MRFWMLCCHPPSGLPAARLLWGTVRGSAGGRQAAAPAADPYITPSQQGHQSTNMPLLSPSAKKKQQKIGGVPLDLARAVLGAVFDTLDETRTGSLEVAELQRVGFKTATMVGSPSDAQVDREAFVRTIVSLLGRKNADDSAKLLPEAVALCGRVFRLRAAAAARDAADLARAEAEEKADVARYAARTRAERATTDGRRAEAAAAEGRRIADGLRGRLEAAEDELGRVRAALRDATADAEATAAKMERLQEALAKADNGRVADLEQALAAANERVRETPTDDAGLRDQLIEARENVKAVLARADNAEKRASAASESIAAATKRAEAAEALVEAAQRREVEAVTDATNRVESAEIARDAAQRRAAAAEAAISSSADAVTAATRRADNAEKRASKAEEAMTAAVQRAQTAGDAVAAAGDAAALLAQAESRISEERRRAAAAEATRDEEQRRAVAAEAKRDEERRRADAAETKQTEASRRAARAEKALATAVDREKAAEAKTNEVIRRAKTAETAAGMAEAAVQAAVRKAERAEAELARAAPAELDTLREDLARAKSARDQAEARLAKGGSGAADHFRAALSGLLAGLSLDDKNSDEGALDVAELLDAGAEPDVVAAIDTEGRGRIAPAVLVDILAQSSTYQSAEQSASMLREWAQIAVAVLDDRHRARRNRENDAGSGYNVGAMFCGLDFSGE</sequence>
<dbReference type="Proteomes" id="UP000789595">
    <property type="component" value="Unassembled WGS sequence"/>
</dbReference>
<comment type="caution">
    <text evidence="2">The sequence shown here is derived from an EMBL/GenBank/DDBJ whole genome shotgun (WGS) entry which is preliminary data.</text>
</comment>
<keyword evidence="3" id="KW-1185">Reference proteome</keyword>
<dbReference type="EMBL" id="CAKKNE010000001">
    <property type="protein sequence ID" value="CAH0364471.1"/>
    <property type="molecule type" value="Genomic_DNA"/>
</dbReference>
<dbReference type="SUPFAM" id="SSF57997">
    <property type="entry name" value="Tropomyosin"/>
    <property type="match status" value="1"/>
</dbReference>
<reference evidence="2" key="1">
    <citation type="submission" date="2021-11" db="EMBL/GenBank/DDBJ databases">
        <authorList>
            <consortium name="Genoscope - CEA"/>
            <person name="William W."/>
        </authorList>
    </citation>
    <scope>NUCLEOTIDE SEQUENCE</scope>
</reference>